<dbReference type="PROSITE" id="PS51125">
    <property type="entry name" value="NHL"/>
    <property type="match status" value="2"/>
</dbReference>
<dbReference type="OrthoDB" id="8954335at2759"/>
<keyword evidence="6" id="KW-1185">Reference proteome</keyword>
<dbReference type="PROSITE" id="PS50853">
    <property type="entry name" value="FN3"/>
    <property type="match status" value="1"/>
</dbReference>
<evidence type="ECO:0000313" key="6">
    <source>
        <dbReference type="Proteomes" id="UP000663832"/>
    </source>
</evidence>
<sequence>MATEHEITMVTLGRPFHLGMLYDVRNDQSITGVTLWDWQTLANHTTTHKQPYTGYEIITEDSLQHKAHALGIDAHSLKLRLLLGGRMSMSGSAKYAEDYQKTNHEARLTLKYSTTTHFQELTMKHLGRDDLDHSYLLDTDIATHVVTRVVYGAEAFFVFDRTVSDSESKKAVSGSLKAIFDKPVFNIEGKFKLNLTKQEKNFVDKLRCKFYSDFRLKKNPNNFEEAVTIYRQLPSLLGINNENAIPKKVWLYPLHLLDNNITRIVREISSNLVDYSISTIENLRSLEVRALDLLENSIFTRLNHMKEQLSDFTARLSKIQGDLKEKLALYLPKLRGNTSVEESVLFNVFKKVDSSPFNQQKLESWLKEKEKEIALMTIWIENLAKDRSLHILIKSSSLDEVIDDTRYDYILCLSFRFIEENDPQLADMQKYLDGKSKFNSSTTRKKHVTWFGNSRSMAEIRKNLRQFKEFAEANNVENTNIQFIVNEEYSVNDTKTIQLILYERGSGKKGFIIPSKPDAPYAISVTDTNVTLTWVDAASGTEEVQSYKIMYQKHRGKTLIGKNKSKKEDKWIVVHTNANHKKIIISNLPPSTTFVFKVQSITAIGLSAISACSKPIKTLANKERKSVPTCTDGVKNQDETDVDCGGAICSSKCLLQQGCESGIHCTTNNCDTKTKKCLEPKFNKWKQNAITVAGGNGDGQELNQLNYSLGIFIDKKKNIFIADLGNNRLVKWKHNAKEGQIIAGGNGLGNRMDQLNFPTDVIINQQNHSIIIADSMNSRVIRWLNQNQQILIENIVCYGLAMDKNGFLYVSDRGKNEVRRWKMGEYDNEGIVVAGGNKRGDQLNQLNWPTFIFVDEDQSVYVSDENNNRVMKWRKDAKEGRIVAGGNGQGKDLNQLNHPQGVIVDDLGHIYVADFGNDRVIRWCEGKEEGEIVVGGNGRGNQSNQLNNPSDLSFDDEGNLYVADLANHRIQKFEKNFVSEILILKKRKIFLY</sequence>
<reference evidence="4" key="1">
    <citation type="submission" date="2021-02" db="EMBL/GenBank/DDBJ databases">
        <authorList>
            <person name="Nowell W R."/>
        </authorList>
    </citation>
    <scope>NUCLEOTIDE SEQUENCE</scope>
</reference>
<dbReference type="SMART" id="SM00060">
    <property type="entry name" value="FN3"/>
    <property type="match status" value="1"/>
</dbReference>
<evidence type="ECO:0000256" key="2">
    <source>
        <dbReference type="PROSITE-ProRule" id="PRU00504"/>
    </source>
</evidence>
<dbReference type="Pfam" id="PF01436">
    <property type="entry name" value="NHL"/>
    <property type="match status" value="2"/>
</dbReference>
<feature type="repeat" description="NHL" evidence="2">
    <location>
        <begin position="945"/>
        <end position="976"/>
    </location>
</feature>
<dbReference type="Proteomes" id="UP000663832">
    <property type="component" value="Unassembled WGS sequence"/>
</dbReference>
<feature type="repeat" description="NHL" evidence="2">
    <location>
        <begin position="890"/>
        <end position="920"/>
    </location>
</feature>
<feature type="domain" description="Fibronectin type-III" evidence="3">
    <location>
        <begin position="516"/>
        <end position="621"/>
    </location>
</feature>
<dbReference type="InterPro" id="IPR036116">
    <property type="entry name" value="FN3_sf"/>
</dbReference>
<keyword evidence="1" id="KW-0677">Repeat</keyword>
<dbReference type="CDD" id="cd00063">
    <property type="entry name" value="FN3"/>
    <property type="match status" value="1"/>
</dbReference>
<dbReference type="Proteomes" id="UP000663877">
    <property type="component" value="Unassembled WGS sequence"/>
</dbReference>
<evidence type="ECO:0000313" key="4">
    <source>
        <dbReference type="EMBL" id="CAF0842100.1"/>
    </source>
</evidence>
<dbReference type="InterPro" id="IPR013783">
    <property type="entry name" value="Ig-like_fold"/>
</dbReference>
<dbReference type="InterPro" id="IPR011042">
    <property type="entry name" value="6-blade_b-propeller_TolB-like"/>
</dbReference>
<dbReference type="InterPro" id="IPR001258">
    <property type="entry name" value="NHL_repeat"/>
</dbReference>
<name>A0A813VVP6_9BILA</name>
<accession>A0A813VVP6</accession>
<dbReference type="AlphaFoldDB" id="A0A813VVP6"/>
<dbReference type="Pfam" id="PF21109">
    <property type="entry name" value="Stonustoxin_helical"/>
    <property type="match status" value="1"/>
</dbReference>
<proteinExistence type="predicted"/>
<dbReference type="CDD" id="cd05819">
    <property type="entry name" value="NHL"/>
    <property type="match status" value="1"/>
</dbReference>
<comment type="caution">
    <text evidence="4">The sequence shown here is derived from an EMBL/GenBank/DDBJ whole genome shotgun (WGS) entry which is preliminary data.</text>
</comment>
<evidence type="ECO:0000313" key="7">
    <source>
        <dbReference type="Proteomes" id="UP000663877"/>
    </source>
</evidence>
<dbReference type="Pfam" id="PF00041">
    <property type="entry name" value="fn3"/>
    <property type="match status" value="1"/>
</dbReference>
<dbReference type="InterPro" id="IPR040581">
    <property type="entry name" value="Thioredoxin_11"/>
</dbReference>
<dbReference type="EMBL" id="CAJNOM010000180">
    <property type="protein sequence ID" value="CAF1189421.1"/>
    <property type="molecule type" value="Genomic_DNA"/>
</dbReference>
<evidence type="ECO:0000256" key="1">
    <source>
        <dbReference type="ARBA" id="ARBA00022737"/>
    </source>
</evidence>
<dbReference type="PANTHER" id="PTHR31594:SF16">
    <property type="entry name" value="SI:CH211-281L24.3"/>
    <property type="match status" value="1"/>
</dbReference>
<protein>
    <recommendedName>
        <fullName evidence="3">Fibronectin type-III domain-containing protein</fullName>
    </recommendedName>
</protein>
<dbReference type="EMBL" id="CAJNOI010000022">
    <property type="protein sequence ID" value="CAF0842100.1"/>
    <property type="molecule type" value="Genomic_DNA"/>
</dbReference>
<dbReference type="Gene3D" id="2.60.40.10">
    <property type="entry name" value="Immunoglobulins"/>
    <property type="match status" value="1"/>
</dbReference>
<dbReference type="PANTHER" id="PTHR31594">
    <property type="entry name" value="AIG1-TYPE G DOMAIN-CONTAINING PROTEIN"/>
    <property type="match status" value="1"/>
</dbReference>
<dbReference type="InterPro" id="IPR003961">
    <property type="entry name" value="FN3_dom"/>
</dbReference>
<evidence type="ECO:0000259" key="3">
    <source>
        <dbReference type="PROSITE" id="PS50853"/>
    </source>
</evidence>
<dbReference type="Gene3D" id="2.120.10.30">
    <property type="entry name" value="TolB, C-terminal domain"/>
    <property type="match status" value="2"/>
</dbReference>
<dbReference type="SUPFAM" id="SSF63829">
    <property type="entry name" value="Calcium-dependent phosphotriesterase"/>
    <property type="match status" value="1"/>
</dbReference>
<dbReference type="Gene3D" id="2.40.10.500">
    <property type="match status" value="1"/>
</dbReference>
<evidence type="ECO:0000313" key="5">
    <source>
        <dbReference type="EMBL" id="CAF1189421.1"/>
    </source>
</evidence>
<dbReference type="Pfam" id="PF18078">
    <property type="entry name" value="Thioredoxin_11"/>
    <property type="match status" value="1"/>
</dbReference>
<gene>
    <name evidence="4" type="ORF">BJG266_LOCUS7370</name>
    <name evidence="5" type="ORF">QVE165_LOCUS25159</name>
</gene>
<dbReference type="InterPro" id="IPR048997">
    <property type="entry name" value="Stonustoxin-like_helical"/>
</dbReference>
<dbReference type="SUPFAM" id="SSF49265">
    <property type="entry name" value="Fibronectin type III"/>
    <property type="match status" value="1"/>
</dbReference>
<organism evidence="4 7">
    <name type="scientific">Adineta steineri</name>
    <dbReference type="NCBI Taxonomy" id="433720"/>
    <lineage>
        <taxon>Eukaryota</taxon>
        <taxon>Metazoa</taxon>
        <taxon>Spiralia</taxon>
        <taxon>Gnathifera</taxon>
        <taxon>Rotifera</taxon>
        <taxon>Eurotatoria</taxon>
        <taxon>Bdelloidea</taxon>
        <taxon>Adinetida</taxon>
        <taxon>Adinetidae</taxon>
        <taxon>Adineta</taxon>
    </lineage>
</organism>
<dbReference type="InterPro" id="IPR052090">
    <property type="entry name" value="Cytolytic_pore-forming_toxin"/>
</dbReference>